<dbReference type="EMBL" id="LGLV01000004">
    <property type="protein sequence ID" value="OBZ96600.1"/>
    <property type="molecule type" value="Genomic_DNA"/>
</dbReference>
<evidence type="ECO:0000313" key="2">
    <source>
        <dbReference type="Proteomes" id="UP000093111"/>
    </source>
</evidence>
<name>A0A1C7P5T2_9HYPH</name>
<dbReference type="InterPro" id="IPR011051">
    <property type="entry name" value="RmlC_Cupin_sf"/>
</dbReference>
<accession>A0A1C7P5T2</accession>
<dbReference type="InterPro" id="IPR014710">
    <property type="entry name" value="RmlC-like_jellyroll"/>
</dbReference>
<dbReference type="Gene3D" id="2.60.120.10">
    <property type="entry name" value="Jelly Rolls"/>
    <property type="match status" value="2"/>
</dbReference>
<dbReference type="GO" id="GO:0051213">
    <property type="term" value="F:dioxygenase activity"/>
    <property type="evidence" value="ECO:0007669"/>
    <property type="project" value="InterPro"/>
</dbReference>
<sequence length="309" mass="33113">MSTVNDMAEMPVQLPREPANAAEARSRYFNSGNAFNIKLPPVPGRIFTDEPAQALALQQTGFINCDLSGELECAFPATTPLMLARYAVIKAGETLDTTLNNTASIWYVIKGRAGLTVGDEKASLGKGDVFLLPGGTPSAIAAAEDCVLWAVGNDPQLRFDQSVPRTGEAAAVRFVHYPAAEIEYQLGVVYGTNANASTSGHALIFSAEKTEAARNITPTMTLSLNTLKPKSSQPPHKHNSAAITLAVAGDPAYSMVADVKCDWSPWATLITPPAAKHSHHNDGDSRAEFLIVQDGGLYYHARTMGFEFY</sequence>
<dbReference type="PANTHER" id="PTHR41517:SF1">
    <property type="entry name" value="CUPIN"/>
    <property type="match status" value="1"/>
</dbReference>
<dbReference type="InterPro" id="IPR047183">
    <property type="entry name" value="GDO-like"/>
</dbReference>
<dbReference type="RefSeq" id="WP_068951268.1">
    <property type="nucleotide sequence ID" value="NZ_LGLV01000004.1"/>
</dbReference>
<keyword evidence="2" id="KW-1185">Reference proteome</keyword>
<dbReference type="SUPFAM" id="SSF51182">
    <property type="entry name" value="RmlC-like cupins"/>
    <property type="match status" value="1"/>
</dbReference>
<dbReference type="Proteomes" id="UP000093111">
    <property type="component" value="Unassembled WGS sequence"/>
</dbReference>
<protein>
    <submittedName>
        <fullName evidence="1">Uncharacterized protein</fullName>
    </submittedName>
</protein>
<dbReference type="PANTHER" id="PTHR41517">
    <property type="entry name" value="1,2-DIOXYGENASE PROTEIN-RELATED"/>
    <property type="match status" value="1"/>
</dbReference>
<reference evidence="1 2" key="1">
    <citation type="journal article" date="2016" name="Syst. Appl. Microbiol.">
        <title>Pararhizobium polonicum sp. nov. isolated from tumors on stone fruit rootstocks.</title>
        <authorList>
            <person name="Pulawska J."/>
            <person name="Kuzmanovic N."/>
            <person name="Willems A."/>
            <person name="Pothier J.F."/>
        </authorList>
    </citation>
    <scope>NUCLEOTIDE SEQUENCE [LARGE SCALE GENOMIC DNA]</scope>
    <source>
        <strain evidence="1 2">F5.1</strain>
    </source>
</reference>
<evidence type="ECO:0000313" key="1">
    <source>
        <dbReference type="EMBL" id="OBZ96600.1"/>
    </source>
</evidence>
<dbReference type="OrthoDB" id="285029at2"/>
<dbReference type="STRING" id="1612624.ADU59_02250"/>
<gene>
    <name evidence="1" type="ORF">ADU59_02250</name>
</gene>
<dbReference type="AlphaFoldDB" id="A0A1C7P5T2"/>
<proteinExistence type="predicted"/>
<organism evidence="1 2">
    <name type="scientific">Pararhizobium polonicum</name>
    <dbReference type="NCBI Taxonomy" id="1612624"/>
    <lineage>
        <taxon>Bacteria</taxon>
        <taxon>Pseudomonadati</taxon>
        <taxon>Pseudomonadota</taxon>
        <taxon>Alphaproteobacteria</taxon>
        <taxon>Hyphomicrobiales</taxon>
        <taxon>Rhizobiaceae</taxon>
        <taxon>Rhizobium/Agrobacterium group</taxon>
        <taxon>Pararhizobium</taxon>
    </lineage>
</organism>
<comment type="caution">
    <text evidence="1">The sequence shown here is derived from an EMBL/GenBank/DDBJ whole genome shotgun (WGS) entry which is preliminary data.</text>
</comment>
<dbReference type="PATRIC" id="fig|1612624.7.peg.468"/>